<dbReference type="Proteomes" id="UP000095237">
    <property type="component" value="Unassembled WGS sequence"/>
</dbReference>
<dbReference type="Pfam" id="PF01479">
    <property type="entry name" value="S4"/>
    <property type="match status" value="1"/>
</dbReference>
<comment type="similarity">
    <text evidence="2">Belongs to the TlyA family.</text>
</comment>
<dbReference type="NCBIfam" id="TIGR00478">
    <property type="entry name" value="tly"/>
    <property type="match status" value="1"/>
</dbReference>
<dbReference type="SMART" id="SM00363">
    <property type="entry name" value="S4"/>
    <property type="match status" value="1"/>
</dbReference>
<dbReference type="Pfam" id="PF01728">
    <property type="entry name" value="FtsJ"/>
    <property type="match status" value="1"/>
</dbReference>
<sequence>MEKRKNKKRLDVLLFEKGFAETRTKAQAFIIGGNIFVNNQIQYRPGTLVGKEDLVEVKNANPYVSRGGLKLESALETLAIDVEGYICLDIGASTGGFTDCMLQKGAIKVYAVDVGAGQLHYKLRQDKRVVNIENVNFRYFNDSFLKDNINFAVIDVSFISLDKILPVAYRSISENGFVLAMIKPQFELEALEIKKGVVRDEKLRQKAINKIKKVVSDLGFKIISESDACLKGPKGNLEHFVFLSKRHIVF</sequence>
<proteinExistence type="inferred from homology"/>
<gene>
    <name evidence="5" type="ORF">ATZ36_08790</name>
</gene>
<dbReference type="PIRSF" id="PIRSF005578">
    <property type="entry name" value="TlyA"/>
    <property type="match status" value="1"/>
</dbReference>
<evidence type="ECO:0000256" key="3">
    <source>
        <dbReference type="PROSITE-ProRule" id="PRU00182"/>
    </source>
</evidence>
<accession>A0A1E5IGE9</accession>
<dbReference type="GO" id="GO:0008168">
    <property type="term" value="F:methyltransferase activity"/>
    <property type="evidence" value="ECO:0007669"/>
    <property type="project" value="InterPro"/>
</dbReference>
<dbReference type="InterPro" id="IPR004538">
    <property type="entry name" value="Hemolysin_A/TlyA"/>
</dbReference>
<dbReference type="InterPro" id="IPR036986">
    <property type="entry name" value="S4_RNA-bd_sf"/>
</dbReference>
<dbReference type="InterPro" id="IPR002942">
    <property type="entry name" value="S4_RNA-bd"/>
</dbReference>
<reference evidence="5 6" key="1">
    <citation type="submission" date="2015-11" db="EMBL/GenBank/DDBJ databases">
        <title>Evidence for parallel genomic evolution in an endosymbiosis of termite gut flagellates.</title>
        <authorList>
            <person name="Zheng H."/>
        </authorList>
    </citation>
    <scope>NUCLEOTIDE SEQUENCE [LARGE SCALE GENOMIC DNA]</scope>
    <source>
        <strain evidence="5 6">CET450</strain>
    </source>
</reference>
<feature type="domain" description="RNA-binding S4" evidence="4">
    <location>
        <begin position="8"/>
        <end position="72"/>
    </location>
</feature>
<evidence type="ECO:0000256" key="2">
    <source>
        <dbReference type="ARBA" id="ARBA00029460"/>
    </source>
</evidence>
<name>A0A1E5IGE9_ENDTX</name>
<dbReference type="EMBL" id="LNVX01000656">
    <property type="protein sequence ID" value="OEG69567.1"/>
    <property type="molecule type" value="Genomic_DNA"/>
</dbReference>
<dbReference type="PROSITE" id="PS50889">
    <property type="entry name" value="S4"/>
    <property type="match status" value="1"/>
</dbReference>
<dbReference type="PANTHER" id="PTHR32319">
    <property type="entry name" value="BACTERIAL HEMOLYSIN-LIKE PROTEIN"/>
    <property type="match status" value="1"/>
</dbReference>
<evidence type="ECO:0000313" key="6">
    <source>
        <dbReference type="Proteomes" id="UP000095237"/>
    </source>
</evidence>
<dbReference type="Gene3D" id="3.10.290.10">
    <property type="entry name" value="RNA-binding S4 domain"/>
    <property type="match status" value="1"/>
</dbReference>
<protein>
    <recommendedName>
        <fullName evidence="4">RNA-binding S4 domain-containing protein</fullName>
    </recommendedName>
</protein>
<dbReference type="InterPro" id="IPR029063">
    <property type="entry name" value="SAM-dependent_MTases_sf"/>
</dbReference>
<evidence type="ECO:0000256" key="1">
    <source>
        <dbReference type="ARBA" id="ARBA00022884"/>
    </source>
</evidence>
<dbReference type="GO" id="GO:0032259">
    <property type="term" value="P:methylation"/>
    <property type="evidence" value="ECO:0007669"/>
    <property type="project" value="InterPro"/>
</dbReference>
<dbReference type="SUPFAM" id="SSF55174">
    <property type="entry name" value="Alpha-L RNA-binding motif"/>
    <property type="match status" value="1"/>
</dbReference>
<evidence type="ECO:0000313" key="5">
    <source>
        <dbReference type="EMBL" id="OEG69567.1"/>
    </source>
</evidence>
<keyword evidence="1 3" id="KW-0694">RNA-binding</keyword>
<organism evidence="5 6">
    <name type="scientific">Endomicrobium trichonymphae</name>
    <dbReference type="NCBI Taxonomy" id="1408204"/>
    <lineage>
        <taxon>Bacteria</taxon>
        <taxon>Pseudomonadati</taxon>
        <taxon>Elusimicrobiota</taxon>
        <taxon>Endomicrobiia</taxon>
        <taxon>Endomicrobiales</taxon>
        <taxon>Endomicrobiaceae</taxon>
        <taxon>Candidatus Endomicrobiellum</taxon>
    </lineage>
</organism>
<dbReference type="CDD" id="cd02440">
    <property type="entry name" value="AdoMet_MTases"/>
    <property type="match status" value="1"/>
</dbReference>
<dbReference type="InterPro" id="IPR047048">
    <property type="entry name" value="TlyA"/>
</dbReference>
<dbReference type="PANTHER" id="PTHR32319:SF0">
    <property type="entry name" value="BACTERIAL HEMOLYSIN-LIKE PROTEIN"/>
    <property type="match status" value="1"/>
</dbReference>
<dbReference type="AlphaFoldDB" id="A0A1E5IGE9"/>
<keyword evidence="6" id="KW-1185">Reference proteome</keyword>
<evidence type="ECO:0000259" key="4">
    <source>
        <dbReference type="SMART" id="SM00363"/>
    </source>
</evidence>
<dbReference type="InterPro" id="IPR002877">
    <property type="entry name" value="RNA_MeTrfase_FtsJ_dom"/>
</dbReference>
<comment type="caution">
    <text evidence="5">The sequence shown here is derived from an EMBL/GenBank/DDBJ whole genome shotgun (WGS) entry which is preliminary data.</text>
</comment>
<dbReference type="SUPFAM" id="SSF53335">
    <property type="entry name" value="S-adenosyl-L-methionine-dependent methyltransferases"/>
    <property type="match status" value="1"/>
</dbReference>
<dbReference type="CDD" id="cd00165">
    <property type="entry name" value="S4"/>
    <property type="match status" value="1"/>
</dbReference>
<dbReference type="GO" id="GO:0003723">
    <property type="term" value="F:RNA binding"/>
    <property type="evidence" value="ECO:0007669"/>
    <property type="project" value="UniProtKB-KW"/>
</dbReference>
<dbReference type="Gene3D" id="3.40.50.150">
    <property type="entry name" value="Vaccinia Virus protein VP39"/>
    <property type="match status" value="1"/>
</dbReference>